<accession>A0A0P9N890</accession>
<dbReference type="AlphaFoldDB" id="A0A0P9N890"/>
<proteinExistence type="predicted"/>
<gene>
    <name evidence="1" type="ORF">ALO79_01932</name>
</gene>
<name>A0A0P9N890_PSESX</name>
<comment type="caution">
    <text evidence="1">The sequence shown here is derived from an EMBL/GenBank/DDBJ whole genome shotgun (WGS) entry which is preliminary data.</text>
</comment>
<sequence>MVCDANGVPLHFILSSGQASDIAQPLLDQVRMHGKSGRPRKRSRWLLAEKGYDAEHLRHYFDRYRMQPVIPLRAMPRIPRPGLPPTL</sequence>
<organism evidence="1 2">
    <name type="scientific">Pseudomonas syringae pv. castaneae</name>
    <dbReference type="NCBI Taxonomy" id="264450"/>
    <lineage>
        <taxon>Bacteria</taxon>
        <taxon>Pseudomonadati</taxon>
        <taxon>Pseudomonadota</taxon>
        <taxon>Gammaproteobacteria</taxon>
        <taxon>Pseudomonadales</taxon>
        <taxon>Pseudomonadaceae</taxon>
        <taxon>Pseudomonas</taxon>
        <taxon>Pseudomonas syringae</taxon>
    </lineage>
</organism>
<protein>
    <submittedName>
        <fullName evidence="1">ISPs1, transposase OrfB</fullName>
    </submittedName>
</protein>
<dbReference type="EMBL" id="LJQD01000107">
    <property type="protein sequence ID" value="KPW98511.1"/>
    <property type="molecule type" value="Genomic_DNA"/>
</dbReference>
<reference evidence="1 2" key="1">
    <citation type="submission" date="2015-09" db="EMBL/GenBank/DDBJ databases">
        <title>Genome announcement of multiple Pseudomonas syringae strains.</title>
        <authorList>
            <person name="Thakur S."/>
            <person name="Wang P.W."/>
            <person name="Gong Y."/>
            <person name="Weir B.S."/>
            <person name="Guttman D.S."/>
        </authorList>
    </citation>
    <scope>NUCLEOTIDE SEQUENCE [LARGE SCALE GENOMIC DNA]</scope>
    <source>
        <strain evidence="1 2">ICMP9419</strain>
    </source>
</reference>
<evidence type="ECO:0000313" key="2">
    <source>
        <dbReference type="Proteomes" id="UP000050381"/>
    </source>
</evidence>
<dbReference type="Proteomes" id="UP000050381">
    <property type="component" value="Unassembled WGS sequence"/>
</dbReference>
<dbReference type="PATRIC" id="fig|264450.4.peg.2350"/>
<evidence type="ECO:0000313" key="1">
    <source>
        <dbReference type="EMBL" id="KPW98511.1"/>
    </source>
</evidence>